<feature type="non-terminal residue" evidence="2">
    <location>
        <position position="116"/>
    </location>
</feature>
<dbReference type="AlphaFoldDB" id="A0A8J4U9U5"/>
<feature type="non-terminal residue" evidence="2">
    <location>
        <position position="1"/>
    </location>
</feature>
<dbReference type="OrthoDB" id="8955709at2759"/>
<dbReference type="Proteomes" id="UP000727407">
    <property type="component" value="Unassembled WGS sequence"/>
</dbReference>
<organism evidence="2 3">
    <name type="scientific">Clarias magur</name>
    <name type="common">Asian catfish</name>
    <name type="synonym">Macropteronotus magur</name>
    <dbReference type="NCBI Taxonomy" id="1594786"/>
    <lineage>
        <taxon>Eukaryota</taxon>
        <taxon>Metazoa</taxon>
        <taxon>Chordata</taxon>
        <taxon>Craniata</taxon>
        <taxon>Vertebrata</taxon>
        <taxon>Euteleostomi</taxon>
        <taxon>Actinopterygii</taxon>
        <taxon>Neopterygii</taxon>
        <taxon>Teleostei</taxon>
        <taxon>Ostariophysi</taxon>
        <taxon>Siluriformes</taxon>
        <taxon>Clariidae</taxon>
        <taxon>Clarias</taxon>
    </lineage>
</organism>
<evidence type="ECO:0000256" key="1">
    <source>
        <dbReference type="SAM" id="MobiDB-lite"/>
    </source>
</evidence>
<protein>
    <submittedName>
        <fullName evidence="2">Fibrosin-1-like protein</fullName>
    </submittedName>
</protein>
<feature type="region of interest" description="Disordered" evidence="1">
    <location>
        <begin position="1"/>
        <end position="116"/>
    </location>
</feature>
<proteinExistence type="predicted"/>
<sequence>QRNGSVELNSSRKERTWETAAAVKRQKAVEEEKEEEVKDEVEENGFDLPNTEHTQERLLQRTYSNKNKRFKSALSQPVRMVTEPKAPEVNATANRSSSKDRLSESSTHSLSGRGYS</sequence>
<evidence type="ECO:0000313" key="2">
    <source>
        <dbReference type="EMBL" id="KAF5893694.1"/>
    </source>
</evidence>
<reference evidence="2" key="1">
    <citation type="submission" date="2020-07" db="EMBL/GenBank/DDBJ databases">
        <title>Clarias magur genome sequencing, assembly and annotation.</title>
        <authorList>
            <person name="Kushwaha B."/>
            <person name="Kumar R."/>
            <person name="Das P."/>
            <person name="Joshi C.G."/>
            <person name="Kumar D."/>
            <person name="Nagpure N.S."/>
            <person name="Pandey M."/>
            <person name="Agarwal S."/>
            <person name="Srivastava S."/>
            <person name="Singh M."/>
            <person name="Sahoo L."/>
            <person name="Jayasankar P."/>
            <person name="Meher P.K."/>
            <person name="Koringa P.G."/>
            <person name="Iquebal M.A."/>
            <person name="Das S.P."/>
            <person name="Bit A."/>
            <person name="Patnaik S."/>
            <person name="Patel N."/>
            <person name="Shah T.M."/>
            <person name="Hinsu A."/>
            <person name="Jena J.K."/>
        </authorList>
    </citation>
    <scope>NUCLEOTIDE SEQUENCE</scope>
    <source>
        <strain evidence="2">CIFAMagur01</strain>
        <tissue evidence="2">Testis</tissue>
    </source>
</reference>
<keyword evidence="3" id="KW-1185">Reference proteome</keyword>
<gene>
    <name evidence="2" type="primary">fbrsl1</name>
    <name evidence="2" type="ORF">DAT39_016600</name>
</gene>
<evidence type="ECO:0000313" key="3">
    <source>
        <dbReference type="Proteomes" id="UP000727407"/>
    </source>
</evidence>
<feature type="compositionally biased region" description="Acidic residues" evidence="1">
    <location>
        <begin position="31"/>
        <end position="45"/>
    </location>
</feature>
<accession>A0A8J4U9U5</accession>
<comment type="caution">
    <text evidence="2">The sequence shown here is derived from an EMBL/GenBank/DDBJ whole genome shotgun (WGS) entry which is preliminary data.</text>
</comment>
<name>A0A8J4U9U5_CLAMG</name>
<dbReference type="EMBL" id="QNUK01000419">
    <property type="protein sequence ID" value="KAF5893694.1"/>
    <property type="molecule type" value="Genomic_DNA"/>
</dbReference>